<feature type="compositionally biased region" description="Basic residues" evidence="1">
    <location>
        <begin position="135"/>
        <end position="147"/>
    </location>
</feature>
<feature type="region of interest" description="Disordered" evidence="1">
    <location>
        <begin position="93"/>
        <end position="208"/>
    </location>
</feature>
<name>A0A7J6JK77_COLFN</name>
<dbReference type="EMBL" id="ANPB02000001">
    <property type="protein sequence ID" value="KAF4490965.1"/>
    <property type="molecule type" value="Genomic_DNA"/>
</dbReference>
<sequence length="208" mass="22665">MGSDPHADSGESSSEEELLPNDAKGDHSSCNLTSYKKRGNHEMKDLARPCLHNPKEQCFCSSHRGCMPKTQFTDIEGAISRKTCIKCRFRSANRAKKTPEERAKAKALAKTRKVPGMSKKKSTKGTITGRVMKTPTKKNRSGKRSGKKSTEKSELFVSSESESESEEEDMADDHPKGTGYRQTPDDEDDAPGQDGSMGGGLPGNIIVA</sequence>
<evidence type="ECO:0000256" key="1">
    <source>
        <dbReference type="SAM" id="MobiDB-lite"/>
    </source>
</evidence>
<feature type="compositionally biased region" description="Acidic residues" evidence="1">
    <location>
        <begin position="161"/>
        <end position="171"/>
    </location>
</feature>
<reference evidence="2 3" key="1">
    <citation type="submission" date="2012-08" db="EMBL/GenBank/DDBJ databases">
        <authorList>
            <person name="Gan P.H.P."/>
            <person name="Ikeda K."/>
            <person name="Irieda H."/>
            <person name="Narusaka M."/>
            <person name="O'Connell R.J."/>
            <person name="Narusaka Y."/>
            <person name="Takano Y."/>
            <person name="Kubo Y."/>
            <person name="Shirasu K."/>
        </authorList>
    </citation>
    <scope>NUCLEOTIDE SEQUENCE [LARGE SCALE GENOMIC DNA]</scope>
    <source>
        <strain evidence="2 3">Nara gc5</strain>
    </source>
</reference>
<organism evidence="2 3">
    <name type="scientific">Colletotrichum fructicola (strain Nara gc5)</name>
    <name type="common">Anthracnose fungus</name>
    <name type="synonym">Colletotrichum gloeosporioides (strain Nara gc5)</name>
    <dbReference type="NCBI Taxonomy" id="1213859"/>
    <lineage>
        <taxon>Eukaryota</taxon>
        <taxon>Fungi</taxon>
        <taxon>Dikarya</taxon>
        <taxon>Ascomycota</taxon>
        <taxon>Pezizomycotina</taxon>
        <taxon>Sordariomycetes</taxon>
        <taxon>Hypocreomycetidae</taxon>
        <taxon>Glomerellales</taxon>
        <taxon>Glomerellaceae</taxon>
        <taxon>Colletotrichum</taxon>
        <taxon>Colletotrichum gloeosporioides species complex</taxon>
    </lineage>
</organism>
<feature type="compositionally biased region" description="Basic residues" evidence="1">
    <location>
        <begin position="105"/>
        <end position="123"/>
    </location>
</feature>
<evidence type="ECO:0000313" key="3">
    <source>
        <dbReference type="Proteomes" id="UP000011096"/>
    </source>
</evidence>
<gene>
    <name evidence="2" type="ORF">CGGC5_v002108</name>
</gene>
<keyword evidence="3" id="KW-1185">Reference proteome</keyword>
<dbReference type="AlphaFoldDB" id="A0A7J6JK77"/>
<dbReference type="RefSeq" id="XP_031891487.1">
    <property type="nucleotide sequence ID" value="XM_032029164.1"/>
</dbReference>
<proteinExistence type="predicted"/>
<dbReference type="InParanoid" id="A0A7J6JK77"/>
<dbReference type="GeneID" id="43613247"/>
<comment type="caution">
    <text evidence="2">The sequence shown here is derived from an EMBL/GenBank/DDBJ whole genome shotgun (WGS) entry which is preliminary data.</text>
</comment>
<dbReference type="OrthoDB" id="4834693at2759"/>
<protein>
    <submittedName>
        <fullName evidence="2">Uncharacterized protein</fullName>
    </submittedName>
</protein>
<evidence type="ECO:0000313" key="2">
    <source>
        <dbReference type="EMBL" id="KAF4490965.1"/>
    </source>
</evidence>
<reference evidence="2 3" key="2">
    <citation type="submission" date="2020-04" db="EMBL/GenBank/DDBJ databases">
        <title>Genome sequencing and assembly of multiple isolates from the Colletotrichum gloeosporioides species complex.</title>
        <authorList>
            <person name="Gan P."/>
            <person name="Shirasu K."/>
        </authorList>
    </citation>
    <scope>NUCLEOTIDE SEQUENCE [LARGE SCALE GENOMIC DNA]</scope>
    <source>
        <strain evidence="2 3">Nara gc5</strain>
    </source>
</reference>
<accession>A0A7J6JK77</accession>
<feature type="region of interest" description="Disordered" evidence="1">
    <location>
        <begin position="1"/>
        <end position="36"/>
    </location>
</feature>
<dbReference type="Proteomes" id="UP000011096">
    <property type="component" value="Unassembled WGS sequence"/>
</dbReference>